<sequence length="82" mass="9018">MVCNLELPVSVLVRNLVLPYSSHQWGSKGNGKGRGSGNTSKNATNLSSPDADDDLEPPTRLLDTMVEWRQHLRSDILSKEGQ</sequence>
<proteinExistence type="predicted"/>
<feature type="region of interest" description="Disordered" evidence="1">
    <location>
        <begin position="22"/>
        <end position="62"/>
    </location>
</feature>
<gene>
    <name evidence="2" type="ORF">EUGRSUZ_B01340</name>
</gene>
<dbReference type="AlphaFoldDB" id="A0A059D2T1"/>
<accession>A0A059D2T1</accession>
<name>A0A059D2T1_EUCGR</name>
<evidence type="ECO:0000256" key="1">
    <source>
        <dbReference type="SAM" id="MobiDB-lite"/>
    </source>
</evidence>
<dbReference type="InParanoid" id="A0A059D2T1"/>
<dbReference type="Gramene" id="KCW84505">
    <property type="protein sequence ID" value="KCW84505"/>
    <property type="gene ID" value="EUGRSUZ_B01340"/>
</dbReference>
<evidence type="ECO:0000313" key="2">
    <source>
        <dbReference type="EMBL" id="KCW84505.1"/>
    </source>
</evidence>
<organism evidence="2">
    <name type="scientific">Eucalyptus grandis</name>
    <name type="common">Flooded gum</name>
    <dbReference type="NCBI Taxonomy" id="71139"/>
    <lineage>
        <taxon>Eukaryota</taxon>
        <taxon>Viridiplantae</taxon>
        <taxon>Streptophyta</taxon>
        <taxon>Embryophyta</taxon>
        <taxon>Tracheophyta</taxon>
        <taxon>Spermatophyta</taxon>
        <taxon>Magnoliopsida</taxon>
        <taxon>eudicotyledons</taxon>
        <taxon>Gunneridae</taxon>
        <taxon>Pentapetalae</taxon>
        <taxon>rosids</taxon>
        <taxon>malvids</taxon>
        <taxon>Myrtales</taxon>
        <taxon>Myrtaceae</taxon>
        <taxon>Myrtoideae</taxon>
        <taxon>Eucalypteae</taxon>
        <taxon>Eucalyptus</taxon>
    </lineage>
</organism>
<reference evidence="2" key="1">
    <citation type="submission" date="2013-07" db="EMBL/GenBank/DDBJ databases">
        <title>The genome of Eucalyptus grandis.</title>
        <authorList>
            <person name="Schmutz J."/>
            <person name="Hayes R."/>
            <person name="Myburg A."/>
            <person name="Tuskan G."/>
            <person name="Grattapaglia D."/>
            <person name="Rokhsar D.S."/>
        </authorList>
    </citation>
    <scope>NUCLEOTIDE SEQUENCE</scope>
    <source>
        <tissue evidence="2">Leaf extractions</tissue>
    </source>
</reference>
<protein>
    <submittedName>
        <fullName evidence="2">Uncharacterized protein</fullName>
    </submittedName>
</protein>
<dbReference type="EMBL" id="KK198754">
    <property type="protein sequence ID" value="KCW84505.1"/>
    <property type="molecule type" value="Genomic_DNA"/>
</dbReference>